<evidence type="ECO:0000256" key="1">
    <source>
        <dbReference type="ARBA" id="ARBA00023172"/>
    </source>
</evidence>
<evidence type="ECO:0000313" key="3">
    <source>
        <dbReference type="EMBL" id="WXB93887.1"/>
    </source>
</evidence>
<evidence type="ECO:0000259" key="2">
    <source>
        <dbReference type="PROSITE" id="PS51898"/>
    </source>
</evidence>
<keyword evidence="1" id="KW-0233">DNA recombination</keyword>
<gene>
    <name evidence="3" type="ORF">WDJ61_04445</name>
</gene>
<proteinExistence type="predicted"/>
<organism evidence="3 4">
    <name type="scientific">Bacillus kandeliae</name>
    <dbReference type="NCBI Taxonomy" id="3129297"/>
    <lineage>
        <taxon>Bacteria</taxon>
        <taxon>Bacillati</taxon>
        <taxon>Bacillota</taxon>
        <taxon>Bacilli</taxon>
        <taxon>Bacillales</taxon>
        <taxon>Bacillaceae</taxon>
        <taxon>Bacillus</taxon>
    </lineage>
</organism>
<name>A0ABZ2N8G6_9BACI</name>
<dbReference type="InterPro" id="IPR002104">
    <property type="entry name" value="Integrase_catalytic"/>
</dbReference>
<evidence type="ECO:0000313" key="4">
    <source>
        <dbReference type="Proteomes" id="UP001387364"/>
    </source>
</evidence>
<keyword evidence="4" id="KW-1185">Reference proteome</keyword>
<dbReference type="Gene3D" id="1.10.443.10">
    <property type="entry name" value="Intergrase catalytic core"/>
    <property type="match status" value="1"/>
</dbReference>
<dbReference type="InterPro" id="IPR013762">
    <property type="entry name" value="Integrase-like_cat_sf"/>
</dbReference>
<sequence length="129" mass="15296">MPNQKSKTSNNRLSDIKLLKDRKKVVETFTNEQLQTLFNQPNLRSFVGVRNYTFMLLLLETGVRVSELEGVCVQDILWNESKLHIRNTKTYKERIVPIQLKMKNQLQKYIQIRGVMETDAFFVLYLWIS</sequence>
<dbReference type="EMBL" id="CP147404">
    <property type="protein sequence ID" value="WXB93887.1"/>
    <property type="molecule type" value="Genomic_DNA"/>
</dbReference>
<dbReference type="SUPFAM" id="SSF56349">
    <property type="entry name" value="DNA breaking-rejoining enzymes"/>
    <property type="match status" value="1"/>
</dbReference>
<reference evidence="3 4" key="1">
    <citation type="submission" date="2024-02" db="EMBL/GenBank/DDBJ databases">
        <title>Seven novel Bacillus-like species.</title>
        <authorList>
            <person name="Liu G."/>
        </authorList>
    </citation>
    <scope>NUCLEOTIDE SEQUENCE [LARGE SCALE GENOMIC DNA]</scope>
    <source>
        <strain evidence="3 4">FJAT-52991</strain>
    </source>
</reference>
<dbReference type="CDD" id="cd00397">
    <property type="entry name" value="DNA_BRE_C"/>
    <property type="match status" value="1"/>
</dbReference>
<accession>A0ABZ2N8G6</accession>
<protein>
    <submittedName>
        <fullName evidence="3">Site-specific integrase</fullName>
    </submittedName>
</protein>
<feature type="domain" description="Tyr recombinase" evidence="2">
    <location>
        <begin position="24"/>
        <end position="129"/>
    </location>
</feature>
<dbReference type="RefSeq" id="WP_338753425.1">
    <property type="nucleotide sequence ID" value="NZ_CP147404.1"/>
</dbReference>
<dbReference type="Pfam" id="PF00589">
    <property type="entry name" value="Phage_integrase"/>
    <property type="match status" value="1"/>
</dbReference>
<dbReference type="InterPro" id="IPR011010">
    <property type="entry name" value="DNA_brk_join_enz"/>
</dbReference>
<dbReference type="Proteomes" id="UP001387364">
    <property type="component" value="Chromosome"/>
</dbReference>
<dbReference type="PROSITE" id="PS51898">
    <property type="entry name" value="TYR_RECOMBINASE"/>
    <property type="match status" value="1"/>
</dbReference>